<dbReference type="InterPro" id="IPR011990">
    <property type="entry name" value="TPR-like_helical_dom_sf"/>
</dbReference>
<evidence type="ECO:0000313" key="4">
    <source>
        <dbReference type="Proteomes" id="UP000614287"/>
    </source>
</evidence>
<evidence type="ECO:0000256" key="2">
    <source>
        <dbReference type="ARBA" id="ARBA00022803"/>
    </source>
</evidence>
<gene>
    <name evidence="3" type="ORF">GCM10009007_19730</name>
</gene>
<reference evidence="3" key="2">
    <citation type="submission" date="2020-09" db="EMBL/GenBank/DDBJ databases">
        <authorList>
            <person name="Sun Q."/>
            <person name="Kim S."/>
        </authorList>
    </citation>
    <scope>NUCLEOTIDE SEQUENCE</scope>
    <source>
        <strain evidence="3">KCTC 32501</strain>
    </source>
</reference>
<dbReference type="EMBL" id="BMZG01000012">
    <property type="protein sequence ID" value="GHA78655.1"/>
    <property type="molecule type" value="Genomic_DNA"/>
</dbReference>
<comment type="caution">
    <text evidence="3">The sequence shown here is derived from an EMBL/GenBank/DDBJ whole genome shotgun (WGS) entry which is preliminary data.</text>
</comment>
<dbReference type="RefSeq" id="WP_189493800.1">
    <property type="nucleotide sequence ID" value="NZ_BMZG01000012.1"/>
</dbReference>
<accession>A0A8J3CP04</accession>
<dbReference type="Proteomes" id="UP000614287">
    <property type="component" value="Unassembled WGS sequence"/>
</dbReference>
<dbReference type="PANTHER" id="PTHR44858:SF1">
    <property type="entry name" value="UDP-N-ACETYLGLUCOSAMINE--PEPTIDE N-ACETYLGLUCOSAMINYLTRANSFERASE SPINDLY-RELATED"/>
    <property type="match status" value="1"/>
</dbReference>
<organism evidence="3 4">
    <name type="scientific">Formosimonas limnophila</name>
    <dbReference type="NCBI Taxonomy" id="1384487"/>
    <lineage>
        <taxon>Bacteria</taxon>
        <taxon>Pseudomonadati</taxon>
        <taxon>Pseudomonadota</taxon>
        <taxon>Betaproteobacteria</taxon>
        <taxon>Burkholderiales</taxon>
        <taxon>Burkholderiaceae</taxon>
        <taxon>Formosimonas</taxon>
    </lineage>
</organism>
<dbReference type="Pfam" id="PF13432">
    <property type="entry name" value="TPR_16"/>
    <property type="match status" value="1"/>
</dbReference>
<dbReference type="Gene3D" id="1.25.40.10">
    <property type="entry name" value="Tetratricopeptide repeat domain"/>
    <property type="match status" value="1"/>
</dbReference>
<keyword evidence="4" id="KW-1185">Reference proteome</keyword>
<keyword evidence="2" id="KW-0802">TPR repeat</keyword>
<dbReference type="InterPro" id="IPR019734">
    <property type="entry name" value="TPR_rpt"/>
</dbReference>
<evidence type="ECO:0000313" key="3">
    <source>
        <dbReference type="EMBL" id="GHA78655.1"/>
    </source>
</evidence>
<dbReference type="SMART" id="SM00028">
    <property type="entry name" value="TPR"/>
    <property type="match status" value="4"/>
</dbReference>
<keyword evidence="1" id="KW-0677">Repeat</keyword>
<proteinExistence type="predicted"/>
<reference evidence="3" key="1">
    <citation type="journal article" date="2014" name="Int. J. Syst. Evol. Microbiol.">
        <title>Complete genome sequence of Corynebacterium casei LMG S-19264T (=DSM 44701T), isolated from a smear-ripened cheese.</title>
        <authorList>
            <consortium name="US DOE Joint Genome Institute (JGI-PGF)"/>
            <person name="Walter F."/>
            <person name="Albersmeier A."/>
            <person name="Kalinowski J."/>
            <person name="Ruckert C."/>
        </authorList>
    </citation>
    <scope>NUCLEOTIDE SEQUENCE</scope>
    <source>
        <strain evidence="3">KCTC 32501</strain>
    </source>
</reference>
<dbReference type="InterPro" id="IPR050498">
    <property type="entry name" value="Ycf3"/>
</dbReference>
<sequence>MLTTEAKTAKESKSHATARIHSELAAHYQTAGQVAVAIDELNLALKSRSDYVPAHTLLGIIYEQLRQDEPANTHFLAALSNAGNQKINDTDIRNHYARFLCRANRGDEALAQFTLIFNDPVYPNMGQALTNAGICAARLGRDELALAYLNAALERDSVNAEARIYRGHVFVRSARFDEARADLRIVQTQNSHSAAVLWLGIRLNQIQPQSNTDGMIAELIAQFPTSPEAVWAREQQYQSF</sequence>
<dbReference type="AlphaFoldDB" id="A0A8J3CP04"/>
<protein>
    <submittedName>
        <fullName evidence="3">Type IV pilus biogenesis/stability protein PilW</fullName>
    </submittedName>
</protein>
<name>A0A8J3CP04_9BURK</name>
<evidence type="ECO:0000256" key="1">
    <source>
        <dbReference type="ARBA" id="ARBA00022737"/>
    </source>
</evidence>
<dbReference type="PANTHER" id="PTHR44858">
    <property type="entry name" value="TETRATRICOPEPTIDE REPEAT PROTEIN 6"/>
    <property type="match status" value="1"/>
</dbReference>
<dbReference type="SUPFAM" id="SSF48452">
    <property type="entry name" value="TPR-like"/>
    <property type="match status" value="1"/>
</dbReference>